<dbReference type="SUPFAM" id="SSF54975">
    <property type="entry name" value="Acylphosphatase/BLUF domain-like"/>
    <property type="match status" value="1"/>
</dbReference>
<organism evidence="2 3">
    <name type="scientific">Paracoccus liaowanqingii</name>
    <dbReference type="NCBI Taxonomy" id="2560053"/>
    <lineage>
        <taxon>Bacteria</taxon>
        <taxon>Pseudomonadati</taxon>
        <taxon>Pseudomonadota</taxon>
        <taxon>Alphaproteobacteria</taxon>
        <taxon>Rhodobacterales</taxon>
        <taxon>Paracoccaceae</taxon>
        <taxon>Paracoccus</taxon>
    </lineage>
</organism>
<dbReference type="InterPro" id="IPR036046">
    <property type="entry name" value="Acylphosphatase-like_dom_sf"/>
</dbReference>
<dbReference type="AlphaFoldDB" id="A0A4Z1C7A7"/>
<evidence type="ECO:0000313" key="3">
    <source>
        <dbReference type="Proteomes" id="UP000297972"/>
    </source>
</evidence>
<feature type="domain" description="BLUF" evidence="1">
    <location>
        <begin position="2"/>
        <end position="93"/>
    </location>
</feature>
<dbReference type="InterPro" id="IPR007024">
    <property type="entry name" value="BLUF_domain"/>
</dbReference>
<dbReference type="Proteomes" id="UP000297972">
    <property type="component" value="Unassembled WGS sequence"/>
</dbReference>
<keyword evidence="3" id="KW-1185">Reference proteome</keyword>
<dbReference type="PROSITE" id="PS50925">
    <property type="entry name" value="BLUF"/>
    <property type="match status" value="1"/>
</dbReference>
<dbReference type="SMART" id="SM01034">
    <property type="entry name" value="BLUF"/>
    <property type="match status" value="1"/>
</dbReference>
<gene>
    <name evidence="2" type="ORF">E4L95_14830</name>
</gene>
<comment type="caution">
    <text evidence="2">The sequence shown here is derived from an EMBL/GenBank/DDBJ whole genome shotgun (WGS) entry which is preliminary data.</text>
</comment>
<reference evidence="2 3" key="1">
    <citation type="submission" date="2019-03" db="EMBL/GenBank/DDBJ databases">
        <authorList>
            <person name="Li J."/>
        </authorList>
    </citation>
    <scope>NUCLEOTIDE SEQUENCE [LARGE SCALE GENOMIC DNA]</scope>
    <source>
        <strain evidence="2 3">3058</strain>
    </source>
</reference>
<accession>A0A4Z1C7A7</accession>
<evidence type="ECO:0000259" key="1">
    <source>
        <dbReference type="PROSITE" id="PS50925"/>
    </source>
</evidence>
<dbReference type="EMBL" id="SRPG01000159">
    <property type="protein sequence ID" value="TGN55598.1"/>
    <property type="molecule type" value="Genomic_DNA"/>
</dbReference>
<dbReference type="Pfam" id="PF04940">
    <property type="entry name" value="BLUF"/>
    <property type="match status" value="1"/>
</dbReference>
<name>A0A4Z1C7A7_9RHOB</name>
<evidence type="ECO:0000313" key="2">
    <source>
        <dbReference type="EMBL" id="TGN55598.1"/>
    </source>
</evidence>
<sequence>MIQYLIYRSLTDLTPFDAGYPHILMQSRMRNADLGVTGYLHWEDRIFHQWIEGPGEMLPIVEQIILVDRMHRDVTILDRGEAPVREFDGWSMAASASEGSSLFSFMVSSRTASCDHFAYAQSVLKFMKQQLLQADAMIDHDQLTDPSSS</sequence>
<dbReference type="GO" id="GO:0071949">
    <property type="term" value="F:FAD binding"/>
    <property type="evidence" value="ECO:0007669"/>
    <property type="project" value="InterPro"/>
</dbReference>
<proteinExistence type="predicted"/>
<dbReference type="GO" id="GO:0009882">
    <property type="term" value="F:blue light photoreceptor activity"/>
    <property type="evidence" value="ECO:0007669"/>
    <property type="project" value="InterPro"/>
</dbReference>
<dbReference type="RefSeq" id="WP_135818261.1">
    <property type="nucleotide sequence ID" value="NZ_SRPG01000159.1"/>
</dbReference>
<dbReference type="OrthoDB" id="196105at2"/>
<dbReference type="Gene3D" id="3.30.70.100">
    <property type="match status" value="1"/>
</dbReference>
<protein>
    <submittedName>
        <fullName evidence="2">BLUF domain-containing protein</fullName>
    </submittedName>
</protein>